<evidence type="ECO:0000313" key="5">
    <source>
        <dbReference type="EMBL" id="ELK14604.1"/>
    </source>
</evidence>
<dbReference type="InParanoid" id="L5KT00"/>
<sequence>MLRVFILYAENVHTPDTDISDAYCSATFAGVKKRTKVIKNSVNPVWNEGFEWDLKGIPLDQSSELHVVVKDHETMGRNRFLGEAKVPLREVLATPSLSASFNALLLDTKKQPTGGLSVLLLTSRKPAAFSSLGWVSWLSAELANASQTTSPKRECESQKMMDGGGGLGPTWFSPQLSTDGASFPAAQEAAVACGESLGPSLIPVIALNHSAALGRFQGPLSWGFSRGTGGWLCCSGRHGELGM</sequence>
<name>L5KT00_PTEAL</name>
<gene>
    <name evidence="5" type="ORF">PAL_GLEAN10021130</name>
</gene>
<evidence type="ECO:0000259" key="4">
    <source>
        <dbReference type="PROSITE" id="PS50004"/>
    </source>
</evidence>
<dbReference type="InterPro" id="IPR037726">
    <property type="entry name" value="C2A_Ferlin"/>
</dbReference>
<dbReference type="CDD" id="cd08373">
    <property type="entry name" value="C2A_Ferlin"/>
    <property type="match status" value="1"/>
</dbReference>
<evidence type="ECO:0000256" key="3">
    <source>
        <dbReference type="ARBA" id="ARBA00022837"/>
    </source>
</evidence>
<dbReference type="AlphaFoldDB" id="L5KT00"/>
<dbReference type="PANTHER" id="PTHR45911">
    <property type="entry name" value="C2 DOMAIN-CONTAINING PROTEIN"/>
    <property type="match status" value="1"/>
</dbReference>
<dbReference type="GO" id="GO:0005509">
    <property type="term" value="F:calcium ion binding"/>
    <property type="evidence" value="ECO:0007669"/>
    <property type="project" value="TreeGrafter"/>
</dbReference>
<dbReference type="Proteomes" id="UP000010552">
    <property type="component" value="Unassembled WGS sequence"/>
</dbReference>
<dbReference type="Gene3D" id="2.60.40.150">
    <property type="entry name" value="C2 domain"/>
    <property type="match status" value="1"/>
</dbReference>
<accession>L5KT00</accession>
<dbReference type="EMBL" id="KB030567">
    <property type="protein sequence ID" value="ELK14604.1"/>
    <property type="molecule type" value="Genomic_DNA"/>
</dbReference>
<evidence type="ECO:0000256" key="2">
    <source>
        <dbReference type="ARBA" id="ARBA00022723"/>
    </source>
</evidence>
<comment type="similarity">
    <text evidence="1">Belongs to the MCTP family.</text>
</comment>
<evidence type="ECO:0000256" key="1">
    <source>
        <dbReference type="ARBA" id="ARBA00007923"/>
    </source>
</evidence>
<reference evidence="6" key="1">
    <citation type="journal article" date="2013" name="Science">
        <title>Comparative analysis of bat genomes provides insight into the evolution of flight and immunity.</title>
        <authorList>
            <person name="Zhang G."/>
            <person name="Cowled C."/>
            <person name="Shi Z."/>
            <person name="Huang Z."/>
            <person name="Bishop-Lilly K.A."/>
            <person name="Fang X."/>
            <person name="Wynne J.W."/>
            <person name="Xiong Z."/>
            <person name="Baker M.L."/>
            <person name="Zhao W."/>
            <person name="Tachedjian M."/>
            <person name="Zhu Y."/>
            <person name="Zhou P."/>
            <person name="Jiang X."/>
            <person name="Ng J."/>
            <person name="Yang L."/>
            <person name="Wu L."/>
            <person name="Xiao J."/>
            <person name="Feng Y."/>
            <person name="Chen Y."/>
            <person name="Sun X."/>
            <person name="Zhang Y."/>
            <person name="Marsh G.A."/>
            <person name="Crameri G."/>
            <person name="Broder C.C."/>
            <person name="Frey K.G."/>
            <person name="Wang L.F."/>
            <person name="Wang J."/>
        </authorList>
    </citation>
    <scope>NUCLEOTIDE SEQUENCE [LARGE SCALE GENOMIC DNA]</scope>
</reference>
<keyword evidence="2" id="KW-0479">Metal-binding</keyword>
<organism evidence="5 6">
    <name type="scientific">Pteropus alecto</name>
    <name type="common">Black flying fox</name>
    <dbReference type="NCBI Taxonomy" id="9402"/>
    <lineage>
        <taxon>Eukaryota</taxon>
        <taxon>Metazoa</taxon>
        <taxon>Chordata</taxon>
        <taxon>Craniata</taxon>
        <taxon>Vertebrata</taxon>
        <taxon>Euteleostomi</taxon>
        <taxon>Mammalia</taxon>
        <taxon>Eutheria</taxon>
        <taxon>Laurasiatheria</taxon>
        <taxon>Chiroptera</taxon>
        <taxon>Yinpterochiroptera</taxon>
        <taxon>Pteropodoidea</taxon>
        <taxon>Pteropodidae</taxon>
        <taxon>Pteropodinae</taxon>
        <taxon>Pteropus</taxon>
    </lineage>
</organism>
<dbReference type="GO" id="GO:0030672">
    <property type="term" value="C:synaptic vesicle membrane"/>
    <property type="evidence" value="ECO:0007669"/>
    <property type="project" value="TreeGrafter"/>
</dbReference>
<dbReference type="InterPro" id="IPR000008">
    <property type="entry name" value="C2_dom"/>
</dbReference>
<dbReference type="GO" id="GO:0046928">
    <property type="term" value="P:regulation of neurotransmitter secretion"/>
    <property type="evidence" value="ECO:0007669"/>
    <property type="project" value="TreeGrafter"/>
</dbReference>
<dbReference type="FunFam" id="2.60.40.150:FF:000061">
    <property type="entry name" value="dysferlin isoform X8"/>
    <property type="match status" value="1"/>
</dbReference>
<keyword evidence="3" id="KW-0106">Calcium</keyword>
<dbReference type="SMART" id="SM00239">
    <property type="entry name" value="C2"/>
    <property type="match status" value="1"/>
</dbReference>
<feature type="domain" description="C2" evidence="4">
    <location>
        <begin position="1"/>
        <end position="101"/>
    </location>
</feature>
<proteinExistence type="inferred from homology"/>
<dbReference type="InterPro" id="IPR035892">
    <property type="entry name" value="C2_domain_sf"/>
</dbReference>
<dbReference type="PROSITE" id="PS50004">
    <property type="entry name" value="C2"/>
    <property type="match status" value="1"/>
</dbReference>
<dbReference type="PANTHER" id="PTHR45911:SF3">
    <property type="entry name" value="DYSFERLIN-RELATED"/>
    <property type="match status" value="1"/>
</dbReference>
<dbReference type="SUPFAM" id="SSF49562">
    <property type="entry name" value="C2 domain (Calcium/lipid-binding domain, CaLB)"/>
    <property type="match status" value="1"/>
</dbReference>
<evidence type="ECO:0000313" key="6">
    <source>
        <dbReference type="Proteomes" id="UP000010552"/>
    </source>
</evidence>
<protein>
    <submittedName>
        <fullName evidence="5">Dysferlin</fullName>
    </submittedName>
</protein>
<keyword evidence="6" id="KW-1185">Reference proteome</keyword>
<dbReference type="Pfam" id="PF00168">
    <property type="entry name" value="C2"/>
    <property type="match status" value="1"/>
</dbReference>
<dbReference type="STRING" id="9402.L5KT00"/>